<evidence type="ECO:0000256" key="1">
    <source>
        <dbReference type="ARBA" id="ARBA00023117"/>
    </source>
</evidence>
<feature type="region of interest" description="Disordered" evidence="4">
    <location>
        <begin position="1"/>
        <end position="38"/>
    </location>
</feature>
<keyword evidence="2" id="KW-0040">ANK repeat</keyword>
<organism evidence="6 7">
    <name type="scientific">Perkinsus chesapeaki</name>
    <name type="common">Clam parasite</name>
    <name type="synonym">Perkinsus andrewsi</name>
    <dbReference type="NCBI Taxonomy" id="330153"/>
    <lineage>
        <taxon>Eukaryota</taxon>
        <taxon>Sar</taxon>
        <taxon>Alveolata</taxon>
        <taxon>Perkinsozoa</taxon>
        <taxon>Perkinsea</taxon>
        <taxon>Perkinsida</taxon>
        <taxon>Perkinsidae</taxon>
        <taxon>Perkinsus</taxon>
    </lineage>
</organism>
<feature type="repeat" description="ANK" evidence="2">
    <location>
        <begin position="218"/>
        <end position="251"/>
    </location>
</feature>
<dbReference type="SUPFAM" id="SSF47370">
    <property type="entry name" value="Bromodomain"/>
    <property type="match status" value="1"/>
</dbReference>
<evidence type="ECO:0000259" key="5">
    <source>
        <dbReference type="PROSITE" id="PS50014"/>
    </source>
</evidence>
<dbReference type="Pfam" id="PF12796">
    <property type="entry name" value="Ank_2"/>
    <property type="match status" value="1"/>
</dbReference>
<keyword evidence="1 3" id="KW-0103">Bromodomain</keyword>
<evidence type="ECO:0000256" key="3">
    <source>
        <dbReference type="PROSITE-ProRule" id="PRU00035"/>
    </source>
</evidence>
<dbReference type="Gene3D" id="1.20.920.10">
    <property type="entry name" value="Bromodomain-like"/>
    <property type="match status" value="1"/>
</dbReference>
<evidence type="ECO:0000313" key="6">
    <source>
        <dbReference type="EMBL" id="KAF4673807.1"/>
    </source>
</evidence>
<feature type="domain" description="Bromo" evidence="5">
    <location>
        <begin position="388"/>
        <end position="458"/>
    </location>
</feature>
<dbReference type="PROSITE" id="PS50088">
    <property type="entry name" value="ANK_REPEAT"/>
    <property type="match status" value="1"/>
</dbReference>
<dbReference type="InterPro" id="IPR036427">
    <property type="entry name" value="Bromodomain-like_sf"/>
</dbReference>
<evidence type="ECO:0000256" key="2">
    <source>
        <dbReference type="PROSITE-ProRule" id="PRU00023"/>
    </source>
</evidence>
<sequence>MLSSSTPDDYPQEDQDPQPSSTTGSVVSSPTTSVVDLGTGRPITLPAAEARVVQEVLSFGELSDFPAGSAERRLIVGVMDPAATADEALESVNLATKEDGIDCRGAINSVNGMTLLFYAARRVDDESSRDVCRGLIKDYRLDPHVVDRAMRQTALFYAALLGHALTIDLFLSLGVRAALPDVHNQTALYYCSREGHIEAMRRLLDASPPGEINHRDCNGQTALYYAAKTEQLEACVCLVEEYGCDPCAVDSFGATARSCAPAKSEVEQYLKRAESGILTSVGIGSRKRKTVGGGGDPLLKLEPHNPPTTNVRRVYRLVRSKGNSHPSSPALRYLPEPLGEDKPVASSDLREKAIDHFCVLYPVISAMGGAPFWQPWRGPFRQLTGLMKRYVNGWIFHKFPDETTAPGYSSVVADPIDLTMICHKLDHRQYAMALQVDSDVKRMFANSYLYNGRESVVGLLTRSCEVYYEQQLTGMGLPEAMKAEEDRIVKVYRSSISRYQYSSNGVLLGGMDQEEQRKEVDFEVKVESPPPPQCGV</sequence>
<feature type="compositionally biased region" description="Low complexity" evidence="4">
    <location>
        <begin position="17"/>
        <end position="35"/>
    </location>
</feature>
<dbReference type="CDD" id="cd04369">
    <property type="entry name" value="Bromodomain"/>
    <property type="match status" value="1"/>
</dbReference>
<protein>
    <recommendedName>
        <fullName evidence="5">Bromo domain-containing protein</fullName>
    </recommendedName>
</protein>
<dbReference type="PANTHER" id="PTHR24184">
    <property type="entry name" value="SI:CH211-189E2.2"/>
    <property type="match status" value="1"/>
</dbReference>
<evidence type="ECO:0000256" key="4">
    <source>
        <dbReference type="SAM" id="MobiDB-lite"/>
    </source>
</evidence>
<comment type="caution">
    <text evidence="6">The sequence shown here is derived from an EMBL/GenBank/DDBJ whole genome shotgun (WGS) entry which is preliminary data.</text>
</comment>
<dbReference type="OrthoDB" id="448960at2759"/>
<name>A0A7J6MR45_PERCH</name>
<dbReference type="Pfam" id="PF00439">
    <property type="entry name" value="Bromodomain"/>
    <property type="match status" value="1"/>
</dbReference>
<dbReference type="SMART" id="SM00297">
    <property type="entry name" value="BROMO"/>
    <property type="match status" value="1"/>
</dbReference>
<gene>
    <name evidence="6" type="ORF">FOL47_010066</name>
</gene>
<dbReference type="InterPro" id="IPR001487">
    <property type="entry name" value="Bromodomain"/>
</dbReference>
<dbReference type="Gene3D" id="1.25.40.20">
    <property type="entry name" value="Ankyrin repeat-containing domain"/>
    <property type="match status" value="1"/>
</dbReference>
<dbReference type="SMART" id="SM00248">
    <property type="entry name" value="ANK"/>
    <property type="match status" value="4"/>
</dbReference>
<dbReference type="EMBL" id="JAAPAO010000075">
    <property type="protein sequence ID" value="KAF4673807.1"/>
    <property type="molecule type" value="Genomic_DNA"/>
</dbReference>
<accession>A0A7J6MR45</accession>
<keyword evidence="7" id="KW-1185">Reference proteome</keyword>
<dbReference type="InterPro" id="IPR002110">
    <property type="entry name" value="Ankyrin_rpt"/>
</dbReference>
<proteinExistence type="predicted"/>
<reference evidence="6 7" key="1">
    <citation type="submission" date="2020-04" db="EMBL/GenBank/DDBJ databases">
        <title>Perkinsus chesapeaki whole genome sequence.</title>
        <authorList>
            <person name="Bogema D.R."/>
        </authorList>
    </citation>
    <scope>NUCLEOTIDE SEQUENCE [LARGE SCALE GENOMIC DNA]</scope>
    <source>
        <strain evidence="6">ATCC PRA-425</strain>
    </source>
</reference>
<dbReference type="Proteomes" id="UP000591131">
    <property type="component" value="Unassembled WGS sequence"/>
</dbReference>
<dbReference type="PROSITE" id="PS50014">
    <property type="entry name" value="BROMODOMAIN_2"/>
    <property type="match status" value="1"/>
</dbReference>
<dbReference type="AlphaFoldDB" id="A0A7J6MR45"/>
<dbReference type="InterPro" id="IPR036770">
    <property type="entry name" value="Ankyrin_rpt-contain_sf"/>
</dbReference>
<dbReference type="PRINTS" id="PR00503">
    <property type="entry name" value="BROMODOMAIN"/>
</dbReference>
<dbReference type="SUPFAM" id="SSF48403">
    <property type="entry name" value="Ankyrin repeat"/>
    <property type="match status" value="1"/>
</dbReference>
<evidence type="ECO:0000313" key="7">
    <source>
        <dbReference type="Proteomes" id="UP000591131"/>
    </source>
</evidence>
<dbReference type="PANTHER" id="PTHR24184:SF11">
    <property type="entry name" value="ANKYRIN REPEAT AND SOCS BOX CONTAINING 3"/>
    <property type="match status" value="1"/>
</dbReference>